<dbReference type="PANTHER" id="PTHR43690">
    <property type="entry name" value="NARDILYSIN"/>
    <property type="match status" value="1"/>
</dbReference>
<keyword evidence="6" id="KW-0645">Protease</keyword>
<organism evidence="19 20">
    <name type="scientific">Gallaecimonas xiamenensis 3-C-1</name>
    <dbReference type="NCBI Taxonomy" id="745411"/>
    <lineage>
        <taxon>Bacteria</taxon>
        <taxon>Pseudomonadati</taxon>
        <taxon>Pseudomonadota</taxon>
        <taxon>Gammaproteobacteria</taxon>
        <taxon>Enterobacterales</taxon>
        <taxon>Gallaecimonadaceae</taxon>
        <taxon>Gallaecimonas</taxon>
    </lineage>
</organism>
<evidence type="ECO:0000256" key="3">
    <source>
        <dbReference type="ARBA" id="ARBA00007261"/>
    </source>
</evidence>
<dbReference type="InterPro" id="IPR011249">
    <property type="entry name" value="Metalloenz_LuxS/M16"/>
</dbReference>
<keyword evidence="9" id="KW-0862">Zinc</keyword>
<evidence type="ECO:0000259" key="16">
    <source>
        <dbReference type="Pfam" id="PF05193"/>
    </source>
</evidence>
<keyword evidence="8" id="KW-0378">Hydrolase</keyword>
<keyword evidence="7" id="KW-0479">Metal-binding</keyword>
<sequence>MHKSPFDHRTYRHITLANGLPVLVVEDPKSHKAAAAAAVRVGHFFDPPHREGLAHFVEHLLFLGTNTHPGTGEYQNFIQSAGGNHNAWTGTEQSSYFFDIPPQQFAEALWRFSRFFVCPLLSSEAVDKERHAIEAEYRLKLQDDTRRLYQVHKAVVNPEHPFSKFSVGNLETLSGDPEALAAEARTLFEHHYHAGNMTLVLYGPQSVAELSSWAHSYFSDIRRGDKVPAFWEGTRLYQNLPFQVSAKPLKDQRRLAVNFPLPSVQSEYRQKPLTFISHLLGHEGQGSLLAYLKERQWVEALSAGGGISGSGFREYTVQFLLTPQGEAHQAEIVEALFAQLALIRTQGLESWRFSERQQLAEQSFRLMEVTEPMDYASHLAVNLLQFPPDDVLYGDFVMTGFSPERLHYWLDFLTPDNLRLALVSPDVEGEAEAPWYHTPFLTRPISKEWLARWHAPRVFGELRLPSPNPFLGQPPEPAPLGRVQNRPEPVKSGPHLRLWHWQDPDFRLPKGHLYLAMESPHAMETPRHIALTRLWLDMVSESLTGELYDAELAGLSWQLYPQQAGITLQLGGILGRQHRLFSHITQRLLDEPPPKGVMEMCRKALIRQYQSLKQQKPVQQLLAELTRLLQPSHPGYARLAAEMQQLSYDDLVAHQQEVTSSLFVEGLVHGSAPIDEVYPWLEEVTNRAKGQEPVRRVLRLEHRGPLLRTHGVDHPDSALLVFYQGRHASPKEHAFFMLAQQLMSATFFDELRNKQQLGYMLGVSFFPMQRLPGLLFYVQSPVAGPVQLLDAIDDFIADFSLLLLGLSDQQWQATKAVLLHQLAQPDATLADRSARLWNAVGQGDLTFDWRQRLSRAIHGFNRTQLIRMMVKRLRNRSADRLLLASVGHQHRHLEALDNLRLITDVELFKTQLPQCRWPPEPFRS</sequence>
<comment type="function">
    <text evidence="2">Endopeptidase that degrades small peptides of less than 7 kDa, such as glucagon and insulin.</text>
</comment>
<dbReference type="EC" id="3.4.24.55" evidence="4"/>
<dbReference type="eggNOG" id="COG1025">
    <property type="taxonomic scope" value="Bacteria"/>
</dbReference>
<dbReference type="Proteomes" id="UP000006755">
    <property type="component" value="Unassembled WGS sequence"/>
</dbReference>
<evidence type="ECO:0000256" key="8">
    <source>
        <dbReference type="ARBA" id="ARBA00022801"/>
    </source>
</evidence>
<evidence type="ECO:0000259" key="18">
    <source>
        <dbReference type="Pfam" id="PF22456"/>
    </source>
</evidence>
<evidence type="ECO:0000256" key="9">
    <source>
        <dbReference type="ARBA" id="ARBA00022833"/>
    </source>
</evidence>
<comment type="cofactor">
    <cofactor evidence="1">
        <name>Zn(2+)</name>
        <dbReference type="ChEBI" id="CHEBI:29105"/>
    </cofactor>
</comment>
<evidence type="ECO:0000256" key="14">
    <source>
        <dbReference type="RuleBase" id="RU004447"/>
    </source>
</evidence>
<dbReference type="InterPro" id="IPR001431">
    <property type="entry name" value="Pept_M16_Zn_BS"/>
</dbReference>
<name>K2J051_9GAMM</name>
<evidence type="ECO:0000256" key="7">
    <source>
        <dbReference type="ARBA" id="ARBA00022723"/>
    </source>
</evidence>
<comment type="similarity">
    <text evidence="3 14">Belongs to the peptidase M16 family.</text>
</comment>
<evidence type="ECO:0000256" key="2">
    <source>
        <dbReference type="ARBA" id="ARBA00002184"/>
    </source>
</evidence>
<dbReference type="Gene3D" id="3.30.830.10">
    <property type="entry name" value="Metalloenzyme, LuxS/M16 peptidase-like"/>
    <property type="match status" value="4"/>
</dbReference>
<dbReference type="OrthoDB" id="9811314at2"/>
<dbReference type="GO" id="GO:0046872">
    <property type="term" value="F:metal ion binding"/>
    <property type="evidence" value="ECO:0007669"/>
    <property type="project" value="UniProtKB-KW"/>
</dbReference>
<comment type="caution">
    <text evidence="19">The sequence shown here is derived from an EMBL/GenBank/DDBJ whole genome shotgun (WGS) entry which is preliminary data.</text>
</comment>
<dbReference type="FunFam" id="3.30.830.10:FF:000005">
    <property type="entry name" value="nardilysin isoform X1"/>
    <property type="match status" value="1"/>
</dbReference>
<dbReference type="FunFam" id="3.30.830.10:FF:000012">
    <property type="entry name" value="Protease 3"/>
    <property type="match status" value="1"/>
</dbReference>
<dbReference type="AlphaFoldDB" id="K2J051"/>
<evidence type="ECO:0000256" key="10">
    <source>
        <dbReference type="ARBA" id="ARBA00023049"/>
    </source>
</evidence>
<dbReference type="GO" id="GO:0004222">
    <property type="term" value="F:metalloendopeptidase activity"/>
    <property type="evidence" value="ECO:0007669"/>
    <property type="project" value="UniProtKB-EC"/>
</dbReference>
<evidence type="ECO:0000313" key="19">
    <source>
        <dbReference type="EMBL" id="EKE76226.1"/>
    </source>
</evidence>
<evidence type="ECO:0000313" key="20">
    <source>
        <dbReference type="Proteomes" id="UP000006755"/>
    </source>
</evidence>
<dbReference type="InterPro" id="IPR054734">
    <property type="entry name" value="PqqF-like_C_4"/>
</dbReference>
<proteinExistence type="inferred from homology"/>
<evidence type="ECO:0000256" key="12">
    <source>
        <dbReference type="ARBA" id="ARBA00031184"/>
    </source>
</evidence>
<evidence type="ECO:0000259" key="15">
    <source>
        <dbReference type="Pfam" id="PF00675"/>
    </source>
</evidence>
<dbReference type="EMBL" id="AMRI01000005">
    <property type="protein sequence ID" value="EKE76226.1"/>
    <property type="molecule type" value="Genomic_DNA"/>
</dbReference>
<evidence type="ECO:0000256" key="6">
    <source>
        <dbReference type="ARBA" id="ARBA00022670"/>
    </source>
</evidence>
<feature type="domain" description="Coenzyme PQQ synthesis protein F-like C-terminal lobe" evidence="18">
    <location>
        <begin position="738"/>
        <end position="837"/>
    </location>
</feature>
<dbReference type="GO" id="GO:0005737">
    <property type="term" value="C:cytoplasm"/>
    <property type="evidence" value="ECO:0007669"/>
    <property type="project" value="UniProtKB-ARBA"/>
</dbReference>
<dbReference type="InterPro" id="IPR050626">
    <property type="entry name" value="Peptidase_M16"/>
</dbReference>
<dbReference type="Pfam" id="PF16187">
    <property type="entry name" value="Peptidase_M16_M"/>
    <property type="match status" value="1"/>
</dbReference>
<evidence type="ECO:0000256" key="5">
    <source>
        <dbReference type="ARBA" id="ARBA00017565"/>
    </source>
</evidence>
<dbReference type="InterPro" id="IPR032632">
    <property type="entry name" value="Peptidase_M16_M"/>
</dbReference>
<dbReference type="GO" id="GO:0006508">
    <property type="term" value="P:proteolysis"/>
    <property type="evidence" value="ECO:0007669"/>
    <property type="project" value="UniProtKB-KW"/>
</dbReference>
<evidence type="ECO:0000256" key="11">
    <source>
        <dbReference type="ARBA" id="ARBA00029597"/>
    </source>
</evidence>
<feature type="domain" description="Peptidase M16 middle/third" evidence="17">
    <location>
        <begin position="364"/>
        <end position="638"/>
    </location>
</feature>
<evidence type="ECO:0000259" key="17">
    <source>
        <dbReference type="Pfam" id="PF16187"/>
    </source>
</evidence>
<dbReference type="Pfam" id="PF22456">
    <property type="entry name" value="PqqF-like_C_4"/>
    <property type="match status" value="1"/>
</dbReference>
<protein>
    <recommendedName>
        <fullName evidence="5">Protease 3</fullName>
        <ecNumber evidence="4">3.4.24.55</ecNumber>
    </recommendedName>
    <alternativeName>
        <fullName evidence="13">Pitrilysin</fullName>
    </alternativeName>
    <alternativeName>
        <fullName evidence="12">Protease III</fullName>
    </alternativeName>
    <alternativeName>
        <fullName evidence="11">Protease pi</fullName>
    </alternativeName>
</protein>
<accession>K2J051</accession>
<dbReference type="Pfam" id="PF05193">
    <property type="entry name" value="Peptidase_M16_C"/>
    <property type="match status" value="1"/>
</dbReference>
<dbReference type="Pfam" id="PF00675">
    <property type="entry name" value="Peptidase_M16"/>
    <property type="match status" value="1"/>
</dbReference>
<keyword evidence="10" id="KW-0482">Metalloprotease</keyword>
<gene>
    <name evidence="19" type="ORF">B3C1_04940</name>
</gene>
<dbReference type="PATRIC" id="fig|745411.4.peg.981"/>
<dbReference type="InterPro" id="IPR011765">
    <property type="entry name" value="Pept_M16_N"/>
</dbReference>
<evidence type="ECO:0000256" key="13">
    <source>
        <dbReference type="ARBA" id="ARBA00033450"/>
    </source>
</evidence>
<evidence type="ECO:0000256" key="4">
    <source>
        <dbReference type="ARBA" id="ARBA00012449"/>
    </source>
</evidence>
<dbReference type="InterPro" id="IPR007863">
    <property type="entry name" value="Peptidase_M16_C"/>
</dbReference>
<feature type="domain" description="Peptidase M16 N-terminal" evidence="15">
    <location>
        <begin position="22"/>
        <end position="158"/>
    </location>
</feature>
<dbReference type="SUPFAM" id="SSF63411">
    <property type="entry name" value="LuxS/MPP-like metallohydrolase"/>
    <property type="match status" value="4"/>
</dbReference>
<dbReference type="RefSeq" id="WP_008483328.1">
    <property type="nucleotide sequence ID" value="NZ_AMRI01000005.1"/>
</dbReference>
<evidence type="ECO:0000256" key="1">
    <source>
        <dbReference type="ARBA" id="ARBA00001947"/>
    </source>
</evidence>
<dbReference type="PROSITE" id="PS00143">
    <property type="entry name" value="INSULINASE"/>
    <property type="match status" value="1"/>
</dbReference>
<dbReference type="STRING" id="745411.B3C1_04940"/>
<dbReference type="PANTHER" id="PTHR43690:SF18">
    <property type="entry name" value="INSULIN-DEGRADING ENZYME-RELATED"/>
    <property type="match status" value="1"/>
</dbReference>
<reference evidence="19 20" key="1">
    <citation type="journal article" date="2012" name="J. Bacteriol.">
        <title>Genome Sequence of Gallaecimonas xiamenensis Type Strain 3-C-1.</title>
        <authorList>
            <person name="Lai Q."/>
            <person name="Wang L."/>
            <person name="Wang W."/>
            <person name="Shao Z."/>
        </authorList>
    </citation>
    <scope>NUCLEOTIDE SEQUENCE [LARGE SCALE GENOMIC DNA]</scope>
    <source>
        <strain evidence="19 20">3-C-1</strain>
    </source>
</reference>
<feature type="domain" description="Peptidase M16 C-terminal" evidence="16">
    <location>
        <begin position="183"/>
        <end position="357"/>
    </location>
</feature>
<keyword evidence="20" id="KW-1185">Reference proteome</keyword>